<keyword evidence="2" id="KW-1133">Transmembrane helix</keyword>
<feature type="compositionally biased region" description="Low complexity" evidence="1">
    <location>
        <begin position="40"/>
        <end position="57"/>
    </location>
</feature>
<feature type="transmembrane region" description="Helical" evidence="2">
    <location>
        <begin position="646"/>
        <end position="668"/>
    </location>
</feature>
<name>A0A1Y2DIF8_9BASI</name>
<feature type="transmembrane region" description="Helical" evidence="2">
    <location>
        <begin position="263"/>
        <end position="284"/>
    </location>
</feature>
<gene>
    <name evidence="3" type="ORF">BCR35DRAFT_309333</name>
</gene>
<dbReference type="OrthoDB" id="2536491at2759"/>
<feature type="transmembrane region" description="Helical" evidence="2">
    <location>
        <begin position="222"/>
        <end position="243"/>
    </location>
</feature>
<dbReference type="GO" id="GO:0015179">
    <property type="term" value="F:L-amino acid transmembrane transporter activity"/>
    <property type="evidence" value="ECO:0007669"/>
    <property type="project" value="TreeGrafter"/>
</dbReference>
<dbReference type="EMBL" id="MCGR01000077">
    <property type="protein sequence ID" value="ORY59013.1"/>
    <property type="molecule type" value="Genomic_DNA"/>
</dbReference>
<evidence type="ECO:0000313" key="4">
    <source>
        <dbReference type="Proteomes" id="UP000193467"/>
    </source>
</evidence>
<feature type="transmembrane region" description="Helical" evidence="2">
    <location>
        <begin position="472"/>
        <end position="493"/>
    </location>
</feature>
<dbReference type="PANTHER" id="PTHR22950">
    <property type="entry name" value="AMINO ACID TRANSPORTER"/>
    <property type="match status" value="1"/>
</dbReference>
<protein>
    <recommendedName>
        <fullName evidence="5">Amino acid transporter transmembrane domain-containing protein</fullName>
    </recommendedName>
</protein>
<accession>A0A1Y2DIF8</accession>
<evidence type="ECO:0000313" key="3">
    <source>
        <dbReference type="EMBL" id="ORY59013.1"/>
    </source>
</evidence>
<dbReference type="Proteomes" id="UP000193467">
    <property type="component" value="Unassembled WGS sequence"/>
</dbReference>
<dbReference type="GO" id="GO:0005774">
    <property type="term" value="C:vacuolar membrane"/>
    <property type="evidence" value="ECO:0007669"/>
    <property type="project" value="TreeGrafter"/>
</dbReference>
<keyword evidence="4" id="KW-1185">Reference proteome</keyword>
<feature type="transmembrane region" description="Helical" evidence="2">
    <location>
        <begin position="428"/>
        <end position="452"/>
    </location>
</feature>
<feature type="transmembrane region" description="Helical" evidence="2">
    <location>
        <begin position="580"/>
        <end position="602"/>
    </location>
</feature>
<evidence type="ECO:0000256" key="2">
    <source>
        <dbReference type="SAM" id="Phobius"/>
    </source>
</evidence>
<evidence type="ECO:0008006" key="5">
    <source>
        <dbReference type="Google" id="ProtNLM"/>
    </source>
</evidence>
<feature type="compositionally biased region" description="Gly residues" evidence="1">
    <location>
        <begin position="125"/>
        <end position="136"/>
    </location>
</feature>
<feature type="transmembrane region" description="Helical" evidence="2">
    <location>
        <begin position="163"/>
        <end position="190"/>
    </location>
</feature>
<dbReference type="PANTHER" id="PTHR22950:SF695">
    <property type="entry name" value="AMINO ACID TRANSPORTER TRANSMEMBRANE DOMAIN-CONTAINING PROTEIN"/>
    <property type="match status" value="1"/>
</dbReference>
<feature type="compositionally biased region" description="Pro residues" evidence="1">
    <location>
        <begin position="27"/>
        <end position="39"/>
    </location>
</feature>
<comment type="caution">
    <text evidence="3">The sequence shown here is derived from an EMBL/GenBank/DDBJ whole genome shotgun (WGS) entry which is preliminary data.</text>
</comment>
<feature type="region of interest" description="Disordered" evidence="1">
    <location>
        <begin position="394"/>
        <end position="421"/>
    </location>
</feature>
<organism evidence="3 4">
    <name type="scientific">Leucosporidium creatinivorum</name>
    <dbReference type="NCBI Taxonomy" id="106004"/>
    <lineage>
        <taxon>Eukaryota</taxon>
        <taxon>Fungi</taxon>
        <taxon>Dikarya</taxon>
        <taxon>Basidiomycota</taxon>
        <taxon>Pucciniomycotina</taxon>
        <taxon>Microbotryomycetes</taxon>
        <taxon>Leucosporidiales</taxon>
        <taxon>Leucosporidium</taxon>
    </lineage>
</organism>
<feature type="region of interest" description="Disordered" evidence="1">
    <location>
        <begin position="1"/>
        <end position="137"/>
    </location>
</feature>
<evidence type="ECO:0000256" key="1">
    <source>
        <dbReference type="SAM" id="MobiDB-lite"/>
    </source>
</evidence>
<feature type="compositionally biased region" description="Acidic residues" evidence="1">
    <location>
        <begin position="78"/>
        <end position="88"/>
    </location>
</feature>
<feature type="transmembrane region" description="Helical" evidence="2">
    <location>
        <begin position="362"/>
        <end position="380"/>
    </location>
</feature>
<feature type="compositionally biased region" description="Polar residues" evidence="1">
    <location>
        <begin position="1"/>
        <end position="13"/>
    </location>
</feature>
<dbReference type="AlphaFoldDB" id="A0A1Y2DIF8"/>
<keyword evidence="2" id="KW-0812">Transmembrane</keyword>
<reference evidence="3" key="1">
    <citation type="submission" date="2016-07" db="EMBL/GenBank/DDBJ databases">
        <title>Pervasive Adenine N6-methylation of Active Genes in Fungi.</title>
        <authorList>
            <consortium name="DOE Joint Genome Institute"/>
            <person name="Mondo S.J."/>
            <person name="Dannebaum R.O."/>
            <person name="Kuo R.C."/>
            <person name="Labutti K."/>
            <person name="Haridas S."/>
            <person name="Kuo A."/>
            <person name="Salamov A."/>
            <person name="Ahrendt S.R."/>
            <person name="Lipzen A."/>
            <person name="Sullivan W."/>
            <person name="Andreopoulos W.B."/>
            <person name="Clum A."/>
            <person name="Lindquist E."/>
            <person name="Daum C."/>
            <person name="Ramamoorthy G.K."/>
            <person name="Gryganskyi A."/>
            <person name="Culley D."/>
            <person name="Magnuson J.K."/>
            <person name="James T.Y."/>
            <person name="O'Malley M.A."/>
            <person name="Stajich J.E."/>
            <person name="Spatafora J.W."/>
            <person name="Visel A."/>
            <person name="Grigoriev I.V."/>
        </authorList>
    </citation>
    <scope>NUCLEOTIDE SEQUENCE [LARGE SCALE GENOMIC DNA]</scope>
    <source>
        <strain evidence="3">62-1032</strain>
    </source>
</reference>
<proteinExistence type="predicted"/>
<keyword evidence="2" id="KW-0472">Membrane</keyword>
<dbReference type="InParanoid" id="A0A1Y2DIF8"/>
<feature type="compositionally biased region" description="Low complexity" evidence="1">
    <location>
        <begin position="404"/>
        <end position="419"/>
    </location>
</feature>
<sequence>MALSTPPSQTESLPLTPRDSSESARPPLSPSPPTSPPPKASSSRPEPPSRESSSGESGADDDLAAGERSPMLARWEGGEGDSDDDDLDAGANIKTPRPWGEGTWEAGSGMGASPSSHTTRNRRVYGGGRHGEGLQGGSRTTVEVAGMILAGTLSPTPLLLPHAAALLGLPLFLPLLFLTGGLSWFAYIVLGVEARYVGSRSWPSLTSAVFPHRFNAHRVGELLASLLVFLGSIARGVLGVVAASEVVIDLFVPAGGRRWWERVIVVGVIALVWVLLPLVFLPLIRAQLRRRPSTTHSAVAALLRLPAWLALLLWPLSLLILAVRLKQLNIEHPHPGSALSTRDLTFPPAPQPPAEHGSAGEAMGLSIWGGIAIVVFSLSCHHDAFKFFGSLARPPSTAPRRRTSLAPGEEPTSSSSTATEGRRNQWPLACAMGVFGATIIQLGWGLVGYLGLPNGGREGNLLASPSLPRGDGWLILVRCLILLAVVAQIEGNLSSAYVRMGKAIELVVGKSSGGEGEARERRRSSYVRVAGGQDAEGAKQGWDWRSGFARVAVWSIVVALSVLVCSWGESGEGLVSVAEVGGAVLSSLTGFLVPSLFFIALFHLRRPRSIFISDPSLPAFASDTLLLRKEREVQRRLSGRRIWQDVLVFGGLLPFGTVTLVRGCIALATKED</sequence>
<feature type="transmembrane region" description="Helical" evidence="2">
    <location>
        <begin position="548"/>
        <end position="568"/>
    </location>
</feature>
<feature type="transmembrane region" description="Helical" evidence="2">
    <location>
        <begin position="305"/>
        <end position="325"/>
    </location>
</feature>